<dbReference type="SUPFAM" id="SSF49899">
    <property type="entry name" value="Concanavalin A-like lectins/glucanases"/>
    <property type="match status" value="1"/>
</dbReference>
<dbReference type="Pfam" id="PF13765">
    <property type="entry name" value="PRY"/>
    <property type="match status" value="1"/>
</dbReference>
<evidence type="ECO:0000259" key="9">
    <source>
        <dbReference type="PROSITE" id="PS50089"/>
    </source>
</evidence>
<dbReference type="PROSITE" id="PS50089">
    <property type="entry name" value="ZF_RING_2"/>
    <property type="match status" value="1"/>
</dbReference>
<dbReference type="RefSeq" id="XP_028569378.1">
    <property type="nucleotide sequence ID" value="XM_028713545.1"/>
</dbReference>
<evidence type="ECO:0000259" key="11">
    <source>
        <dbReference type="PROSITE" id="PS50188"/>
    </source>
</evidence>
<reference evidence="12" key="2">
    <citation type="submission" date="2025-08" db="UniProtKB">
        <authorList>
            <consortium name="Ensembl"/>
        </authorList>
    </citation>
    <scope>IDENTIFICATION</scope>
</reference>
<evidence type="ECO:0000313" key="13">
    <source>
        <dbReference type="Proteomes" id="UP000472272"/>
    </source>
</evidence>
<dbReference type="PRINTS" id="PR01407">
    <property type="entry name" value="BUTYPHLNCDUF"/>
</dbReference>
<dbReference type="Gene3D" id="3.30.40.10">
    <property type="entry name" value="Zinc/RING finger domain, C3HC4 (zinc finger)"/>
    <property type="match status" value="1"/>
</dbReference>
<dbReference type="InterPro" id="IPR027370">
    <property type="entry name" value="Znf-RING_euk"/>
</dbReference>
<comment type="similarity">
    <text evidence="1">Belongs to the ohanin/vespryn family.</text>
</comment>
<dbReference type="KEGG" id="pmua:114588349"/>
<dbReference type="InterPro" id="IPR013320">
    <property type="entry name" value="ConA-like_dom_sf"/>
</dbReference>
<dbReference type="InterPro" id="IPR017907">
    <property type="entry name" value="Znf_RING_CS"/>
</dbReference>
<dbReference type="PROSITE" id="PS00518">
    <property type="entry name" value="ZF_RING_1"/>
    <property type="match status" value="1"/>
</dbReference>
<dbReference type="AlphaFoldDB" id="A0A670K6F1"/>
<evidence type="ECO:0000259" key="10">
    <source>
        <dbReference type="PROSITE" id="PS50119"/>
    </source>
</evidence>
<evidence type="ECO:0000256" key="8">
    <source>
        <dbReference type="SAM" id="Coils"/>
    </source>
</evidence>
<dbReference type="PANTHER" id="PTHR24103">
    <property type="entry name" value="E3 UBIQUITIN-PROTEIN LIGASE TRIM"/>
    <property type="match status" value="1"/>
</dbReference>
<dbReference type="PROSITE" id="PS50188">
    <property type="entry name" value="B302_SPRY"/>
    <property type="match status" value="1"/>
</dbReference>
<dbReference type="InterPro" id="IPR001870">
    <property type="entry name" value="B30.2/SPRY"/>
</dbReference>
<dbReference type="Gene3D" id="2.60.120.920">
    <property type="match status" value="1"/>
</dbReference>
<evidence type="ECO:0000256" key="2">
    <source>
        <dbReference type="ARBA" id="ARBA00022699"/>
    </source>
</evidence>
<sequence>MAAPNPEKSLQDEATCSICLDYYQNPMMVIDCGHNFCRDCIAQCCEGSIANVFSCPQCRKPFPWQNLRPNRHLWNIVELAMQFSKRRAKESGEQTLCKKHQEPLKLFCEYDQTSICVVCDRSKLHKYHSVIPIEEAAQVYQEKIHHCLQTLKEERDKILSFKLDAEKPSQDLLAETEAEREKLVMECQQLRQFLEKEEQLLLTRLQKLEIEIEKKKEEHAAKFSEEISHINTLIGELEQKGQEPPGGLMQDIGSIFNRCKRGKFQFPTPPDSSELSSVLQEFSKESASLQGKLRKFRETLDEQKWINENVTLDPMTAHPRFVVFDGQKAVAWGSVRQELPYSTRRFDPTRCVLGCQGFTSGKHHWTVDVSKGTFWAVGVAKESVKRKGQLNIVPEEGIMAVGFNNGQYKTLTSPPTILNPSKHPQKIQIRLDYEGGTVGFFDAEENKRLVLFSVKFVSKIFPFFRVGDMNTVLRLC</sequence>
<dbReference type="GO" id="GO:0008270">
    <property type="term" value="F:zinc ion binding"/>
    <property type="evidence" value="ECO:0007669"/>
    <property type="project" value="UniProtKB-KW"/>
</dbReference>
<keyword evidence="5" id="KW-0862">Zinc</keyword>
<dbReference type="CDD" id="cd19762">
    <property type="entry name" value="Bbox2_TRIM7-like"/>
    <property type="match status" value="1"/>
</dbReference>
<feature type="domain" description="B30.2/SPRY" evidence="11">
    <location>
        <begin position="289"/>
        <end position="476"/>
    </location>
</feature>
<dbReference type="GeneTree" id="ENSGT01030000234669"/>
<dbReference type="Gene3D" id="3.30.160.60">
    <property type="entry name" value="Classic Zinc Finger"/>
    <property type="match status" value="1"/>
</dbReference>
<dbReference type="FunFam" id="2.60.120.920:FF:000004">
    <property type="entry name" value="Butyrophilin subfamily 1 member A1"/>
    <property type="match status" value="1"/>
</dbReference>
<keyword evidence="2" id="KW-0800">Toxin</keyword>
<evidence type="ECO:0000313" key="12">
    <source>
        <dbReference type="Ensembl" id="ENSPMRP00000033128.1"/>
    </source>
</evidence>
<evidence type="ECO:0000256" key="6">
    <source>
        <dbReference type="ARBA" id="ARBA00034460"/>
    </source>
</evidence>
<reference evidence="12 13" key="1">
    <citation type="journal article" date="2019" name="Proc. Natl. Acad. Sci. U.S.A.">
        <title>Regulatory changes in pterin and carotenoid genes underlie balanced color polymorphisms in the wall lizard.</title>
        <authorList>
            <person name="Andrade P."/>
            <person name="Pinho C."/>
            <person name="Perez I de Lanuza G."/>
            <person name="Afonso S."/>
            <person name="Brejcha J."/>
            <person name="Rubin C.J."/>
            <person name="Wallerman O."/>
            <person name="Pereira P."/>
            <person name="Sabatino S.J."/>
            <person name="Bellati A."/>
            <person name="Pellitteri-Rosa D."/>
            <person name="Bosakova Z."/>
            <person name="Bunikis I."/>
            <person name="Carretero M.A."/>
            <person name="Feiner N."/>
            <person name="Marsik P."/>
            <person name="Pauperio F."/>
            <person name="Salvi D."/>
            <person name="Soler L."/>
            <person name="While G.M."/>
            <person name="Uller T."/>
            <person name="Font E."/>
            <person name="Andersson L."/>
            <person name="Carneiro M."/>
        </authorList>
    </citation>
    <scope>NUCLEOTIDE SEQUENCE</scope>
</reference>
<dbReference type="SUPFAM" id="SSF57850">
    <property type="entry name" value="RING/U-box"/>
    <property type="match status" value="1"/>
</dbReference>
<dbReference type="SUPFAM" id="SSF57845">
    <property type="entry name" value="B-box zinc-binding domain"/>
    <property type="match status" value="1"/>
</dbReference>
<organism evidence="12 13">
    <name type="scientific">Podarcis muralis</name>
    <name type="common">Wall lizard</name>
    <name type="synonym">Lacerta muralis</name>
    <dbReference type="NCBI Taxonomy" id="64176"/>
    <lineage>
        <taxon>Eukaryota</taxon>
        <taxon>Metazoa</taxon>
        <taxon>Chordata</taxon>
        <taxon>Craniata</taxon>
        <taxon>Vertebrata</taxon>
        <taxon>Euteleostomi</taxon>
        <taxon>Lepidosauria</taxon>
        <taxon>Squamata</taxon>
        <taxon>Bifurcata</taxon>
        <taxon>Unidentata</taxon>
        <taxon>Episquamata</taxon>
        <taxon>Laterata</taxon>
        <taxon>Lacertibaenia</taxon>
        <taxon>Lacertidae</taxon>
        <taxon>Podarcis</taxon>
    </lineage>
</organism>
<evidence type="ECO:0000256" key="1">
    <source>
        <dbReference type="ARBA" id="ARBA00009651"/>
    </source>
</evidence>
<protein>
    <submittedName>
        <fullName evidence="12">Zinc finger protein RFP-like</fullName>
    </submittedName>
</protein>
<dbReference type="CDD" id="cd16594">
    <property type="entry name" value="RING-HC_TRIM7-like_C-IV"/>
    <property type="match status" value="1"/>
</dbReference>
<keyword evidence="8" id="KW-0175">Coiled coil</keyword>
<dbReference type="OrthoDB" id="6270329at2759"/>
<gene>
    <name evidence="12" type="primary">LOC114588349</name>
</gene>
<dbReference type="SMART" id="SM00336">
    <property type="entry name" value="BBOX"/>
    <property type="match status" value="1"/>
</dbReference>
<dbReference type="SMART" id="SM00184">
    <property type="entry name" value="RING"/>
    <property type="match status" value="1"/>
</dbReference>
<dbReference type="InterPro" id="IPR003879">
    <property type="entry name" value="Butyrophylin_SPRY"/>
</dbReference>
<name>A0A670K6F1_PODMU</name>
<dbReference type="InterPro" id="IPR013083">
    <property type="entry name" value="Znf_RING/FYVE/PHD"/>
</dbReference>
<keyword evidence="4 7" id="KW-0863">Zinc-finger</keyword>
<dbReference type="RefSeq" id="XP_028569377.1">
    <property type="nucleotide sequence ID" value="XM_028713544.1"/>
</dbReference>
<dbReference type="OMA" id="CDRSKLH"/>
<keyword evidence="2" id="KW-0528">Neurotoxin</keyword>
<dbReference type="RefSeq" id="XP_028569376.1">
    <property type="nucleotide sequence ID" value="XM_028713543.1"/>
</dbReference>
<dbReference type="Pfam" id="PF00622">
    <property type="entry name" value="SPRY"/>
    <property type="match status" value="1"/>
</dbReference>
<dbReference type="InterPro" id="IPR050143">
    <property type="entry name" value="TRIM/RBCC"/>
</dbReference>
<dbReference type="RefSeq" id="XP_028569375.1">
    <property type="nucleotide sequence ID" value="XM_028713542.1"/>
</dbReference>
<keyword evidence="13" id="KW-1185">Reference proteome</keyword>
<dbReference type="InterPro" id="IPR001841">
    <property type="entry name" value="Znf_RING"/>
</dbReference>
<accession>A0A670K6F1</accession>
<dbReference type="Proteomes" id="UP000472272">
    <property type="component" value="Chromosome 18"/>
</dbReference>
<evidence type="ECO:0000256" key="7">
    <source>
        <dbReference type="PROSITE-ProRule" id="PRU00024"/>
    </source>
</evidence>
<comment type="function">
    <text evidence="6">Neurotoxin that produces dose-dependent hypolocomotion and hyperalgesia in mice. May directly act on the central nervous system, as it is 6500-fold more potent when administered intracerebroventricularly than intraperitoneal.</text>
</comment>
<dbReference type="PROSITE" id="PS50119">
    <property type="entry name" value="ZF_BBOX"/>
    <property type="match status" value="1"/>
</dbReference>
<dbReference type="InterPro" id="IPR006574">
    <property type="entry name" value="PRY"/>
</dbReference>
<keyword evidence="3" id="KW-0479">Metal-binding</keyword>
<evidence type="ECO:0000256" key="4">
    <source>
        <dbReference type="ARBA" id="ARBA00022771"/>
    </source>
</evidence>
<evidence type="ECO:0000256" key="5">
    <source>
        <dbReference type="ARBA" id="ARBA00022833"/>
    </source>
</evidence>
<dbReference type="InterPro" id="IPR000315">
    <property type="entry name" value="Znf_B-box"/>
</dbReference>
<dbReference type="Pfam" id="PF13445">
    <property type="entry name" value="zf-RING_UBOX"/>
    <property type="match status" value="1"/>
</dbReference>
<feature type="domain" description="RING-type" evidence="9">
    <location>
        <begin position="16"/>
        <end position="59"/>
    </location>
</feature>
<dbReference type="Pfam" id="PF00643">
    <property type="entry name" value="zf-B_box"/>
    <property type="match status" value="1"/>
</dbReference>
<feature type="coiled-coil region" evidence="8">
    <location>
        <begin position="173"/>
        <end position="225"/>
    </location>
</feature>
<proteinExistence type="inferred from homology"/>
<evidence type="ECO:0000256" key="3">
    <source>
        <dbReference type="ARBA" id="ARBA00022723"/>
    </source>
</evidence>
<dbReference type="CDD" id="cd12888">
    <property type="entry name" value="SPRY_PRY_TRIM7_like"/>
    <property type="match status" value="1"/>
</dbReference>
<dbReference type="InterPro" id="IPR003877">
    <property type="entry name" value="SPRY_dom"/>
</dbReference>
<dbReference type="InterPro" id="IPR043136">
    <property type="entry name" value="B30.2/SPRY_sf"/>
</dbReference>
<dbReference type="GeneID" id="114588349"/>
<feature type="domain" description="B box-type" evidence="10">
    <location>
        <begin position="92"/>
        <end position="133"/>
    </location>
</feature>
<dbReference type="Ensembl" id="ENSPMRT00000035146.1">
    <property type="protein sequence ID" value="ENSPMRP00000033128.1"/>
    <property type="gene ID" value="ENSPMRG00000021481.1"/>
</dbReference>
<reference evidence="12" key="3">
    <citation type="submission" date="2025-09" db="UniProtKB">
        <authorList>
            <consortium name="Ensembl"/>
        </authorList>
    </citation>
    <scope>IDENTIFICATION</scope>
</reference>
<dbReference type="SMART" id="SM00589">
    <property type="entry name" value="PRY"/>
    <property type="match status" value="1"/>
</dbReference>
<dbReference type="SMART" id="SM00449">
    <property type="entry name" value="SPRY"/>
    <property type="match status" value="1"/>
</dbReference>